<evidence type="ECO:0000256" key="1">
    <source>
        <dbReference type="SAM" id="MobiDB-lite"/>
    </source>
</evidence>
<dbReference type="Proteomes" id="UP000681526">
    <property type="component" value="Unassembled WGS sequence"/>
</dbReference>
<evidence type="ECO:0000313" key="4">
    <source>
        <dbReference type="Proteomes" id="UP000681526"/>
    </source>
</evidence>
<keyword evidence="4" id="KW-1185">Reference proteome</keyword>
<organism evidence="3 4">
    <name type="scientific">Thermobacillus xylanilyticus</name>
    <dbReference type="NCBI Taxonomy" id="76633"/>
    <lineage>
        <taxon>Bacteria</taxon>
        <taxon>Bacillati</taxon>
        <taxon>Bacillota</taxon>
        <taxon>Bacilli</taxon>
        <taxon>Bacillales</taxon>
        <taxon>Paenibacillaceae</taxon>
        <taxon>Thermobacillus</taxon>
    </lineage>
</organism>
<evidence type="ECO:0000256" key="2">
    <source>
        <dbReference type="SAM" id="SignalP"/>
    </source>
</evidence>
<feature type="region of interest" description="Disordered" evidence="1">
    <location>
        <begin position="126"/>
        <end position="163"/>
    </location>
</feature>
<comment type="caution">
    <text evidence="3">The sequence shown here is derived from an EMBL/GenBank/DDBJ whole genome shotgun (WGS) entry which is preliminary data.</text>
</comment>
<dbReference type="InterPro" id="IPR019076">
    <property type="entry name" value="Spore_lipoprot_YhcN/YlaJ-like"/>
</dbReference>
<feature type="signal peptide" evidence="2">
    <location>
        <begin position="1"/>
        <end position="22"/>
    </location>
</feature>
<name>A0ABN7RSJ2_THEXY</name>
<evidence type="ECO:0000313" key="3">
    <source>
        <dbReference type="EMBL" id="CAG5084484.1"/>
    </source>
</evidence>
<feature type="chain" id="PRO_5046458042" evidence="2">
    <location>
        <begin position="23"/>
        <end position="239"/>
    </location>
</feature>
<feature type="compositionally biased region" description="Gly residues" evidence="1">
    <location>
        <begin position="152"/>
        <end position="161"/>
    </location>
</feature>
<accession>A0ABN7RSJ2</accession>
<sequence length="239" mass="26204">MKRRAAAIAVLAAGALMFAGCAETQGDVGNRNIKEKRILKDGNGNLVIDRRFANDQLNEQNRVYGRRLNSNNLIGNHQNYRMEASQDIADRIRKAEGLSDVYVILTDRNAYVAVNKRIDAGDRLKRGAAGADGLPSSRTGSRAGLNNKTAGGKTGGNGKSGGTLEERIARHVKEMAPMIERVYVSEEPDFVSRMSEYIQTARRGEPIQGFIAQFNAMVERLFPAESGIRISRSNSGIYD</sequence>
<dbReference type="Pfam" id="PF09580">
    <property type="entry name" value="Spore_YhcN_YlaJ"/>
    <property type="match status" value="2"/>
</dbReference>
<dbReference type="EMBL" id="CAJRAY010000036">
    <property type="protein sequence ID" value="CAG5084484.1"/>
    <property type="molecule type" value="Genomic_DNA"/>
</dbReference>
<protein>
    <submittedName>
        <fullName evidence="3">Sporulation lipoprotein YhcN/YlaJ-like protein</fullName>
    </submittedName>
</protein>
<dbReference type="RefSeq" id="WP_213484132.1">
    <property type="nucleotide sequence ID" value="NZ_CAJRAY010000036.1"/>
</dbReference>
<dbReference type="PROSITE" id="PS51257">
    <property type="entry name" value="PROKAR_LIPOPROTEIN"/>
    <property type="match status" value="1"/>
</dbReference>
<reference evidence="3 4" key="1">
    <citation type="submission" date="2021-04" db="EMBL/GenBank/DDBJ databases">
        <authorList>
            <person name="Rakotoarivonina H."/>
        </authorList>
    </citation>
    <scope>NUCLEOTIDE SEQUENCE [LARGE SCALE GENOMIC DNA]</scope>
    <source>
        <strain evidence="3 4">XE</strain>
    </source>
</reference>
<gene>
    <name evidence="3" type="primary">txxe 1573-yhcN</name>
    <name evidence="3" type="ORF">TXXE_07900</name>
</gene>
<proteinExistence type="predicted"/>
<keyword evidence="2" id="KW-0732">Signal</keyword>